<name>A0AAE0TTB9_9PEZI</name>
<keyword evidence="1" id="KW-0677">Repeat</keyword>
<sequence length="962" mass="106891">MDVLGTAVGVASFGIQICQGLLTYYGSWKDYHQDVKTAYDGINDLSKTFQLLKQSLAKPSLDTERSTKVEECLSSCTTGLGRLEKKLKKLQSSSQPVGLRSKAWAEVQRAWYPLRASTLVKLQEIVGDLRQHLSLALQVLQLDLSAASHQKLVDVDTRVGDVATQVSILQVDVQAWQDRDNFEKLVNWLSPPDPSLNHNAARNKHEQDTGRWLLESGEYKQWKTSRANLLWLYGKAGCGKTVLCSTVIEDLRAYCGQTPSIAIASFYFSFADKQKQSYTALLSSLIIQLCHSQVPYERLQQLYDGIYPEKPSQTLLYELLLLCLQQYDNTYLVLDALDETPEDDEDRSAVLAWLGCIVRAVPILKIFMTSRQVHDIEVTADALHAIPLSITAALANADIITYVQAELSRHPRLRQMDAKLKAKVLETFEQKADGMFRWAFCQLEELKRLKGMRPRWTEKALECLPKSLDETYERMLVRINEIYQPEALRALRWLSFQMRPLTLGELCEACLIDPEAGGRVDLDNRGPLEDILEILGSLVHVEEANEIVEDTVSTIDESAATDGTTITQPTTSVNNWAASTVRLAHFSVKEYLSSTRISDGPAAGYAMQASRDQPNIANSCLAYLLHYSSSHEKQSALPDLETFPLLQYSASWWAAHMTWLGLEQPEPPTLGQDSLQYRLLGSDDYRRDWQMVYDPDESEWNKGEKDMAKPFGSKEKSCPSALYYASSLGLEATVKEFLQNGADVNEVGGYYSTALHAAVYLGHKDIVQILIDAGADLEFRTDRAYPKSIPDTSSGLIAKFLNVVLETSADVNVYGRRWGTPLQYAAKKGHREIVMMLLKAGANVNAEGEPRSALQDVARAGDLETARLLVKAGADLEMDIDGHGTPLQLASWFGNPGIVQFLIEAGANVKAKGCHKSHGTAVHAASSRGFTDIVEMLVKAGADESQADEEEEADSTPQCASQ</sequence>
<dbReference type="Pfam" id="PF24883">
    <property type="entry name" value="NPHP3_N"/>
    <property type="match status" value="1"/>
</dbReference>
<dbReference type="Pfam" id="PF12796">
    <property type="entry name" value="Ank_2"/>
    <property type="match status" value="2"/>
</dbReference>
<protein>
    <recommendedName>
        <fullName evidence="4">NACHT domain-containing protein</fullName>
    </recommendedName>
</protein>
<dbReference type="InterPro" id="IPR002110">
    <property type="entry name" value="Ankyrin_rpt"/>
</dbReference>
<dbReference type="InterPro" id="IPR056884">
    <property type="entry name" value="NPHP3-like_N"/>
</dbReference>
<feature type="domain" description="NACHT" evidence="4">
    <location>
        <begin position="228"/>
        <end position="371"/>
    </location>
</feature>
<dbReference type="PROSITE" id="PS50297">
    <property type="entry name" value="ANK_REP_REGION"/>
    <property type="match status" value="4"/>
</dbReference>
<feature type="repeat" description="ANK" evidence="2">
    <location>
        <begin position="849"/>
        <end position="881"/>
    </location>
</feature>
<dbReference type="PRINTS" id="PR01415">
    <property type="entry name" value="ANKYRIN"/>
</dbReference>
<evidence type="ECO:0000313" key="5">
    <source>
        <dbReference type="EMBL" id="KAK3670456.1"/>
    </source>
</evidence>
<dbReference type="InterPro" id="IPR027417">
    <property type="entry name" value="P-loop_NTPase"/>
</dbReference>
<keyword evidence="6" id="KW-1185">Reference proteome</keyword>
<reference evidence="5" key="1">
    <citation type="submission" date="2023-07" db="EMBL/GenBank/DDBJ databases">
        <title>Black Yeasts Isolated from many extreme environments.</title>
        <authorList>
            <person name="Coleine C."/>
            <person name="Stajich J.E."/>
            <person name="Selbmann L."/>
        </authorList>
    </citation>
    <scope>NUCLEOTIDE SEQUENCE</scope>
    <source>
        <strain evidence="5">CCFEE 5485</strain>
    </source>
</reference>
<feature type="repeat" description="ANK" evidence="2">
    <location>
        <begin position="750"/>
        <end position="782"/>
    </location>
</feature>
<evidence type="ECO:0000256" key="3">
    <source>
        <dbReference type="SAM" id="MobiDB-lite"/>
    </source>
</evidence>
<evidence type="ECO:0000313" key="6">
    <source>
        <dbReference type="Proteomes" id="UP001274830"/>
    </source>
</evidence>
<proteinExistence type="predicted"/>
<feature type="region of interest" description="Disordered" evidence="3">
    <location>
        <begin position="941"/>
        <end position="962"/>
    </location>
</feature>
<dbReference type="SMART" id="SM00248">
    <property type="entry name" value="ANK"/>
    <property type="match status" value="6"/>
</dbReference>
<dbReference type="PANTHER" id="PTHR10039:SF16">
    <property type="entry name" value="GPI INOSITOL-DEACYLASE"/>
    <property type="match status" value="1"/>
</dbReference>
<dbReference type="Pfam" id="PF00023">
    <property type="entry name" value="Ank"/>
    <property type="match status" value="1"/>
</dbReference>
<feature type="repeat" description="ANK" evidence="2">
    <location>
        <begin position="882"/>
        <end position="914"/>
    </location>
</feature>
<accession>A0AAE0TTB9</accession>
<evidence type="ECO:0000259" key="4">
    <source>
        <dbReference type="PROSITE" id="PS50837"/>
    </source>
</evidence>
<dbReference type="PANTHER" id="PTHR10039">
    <property type="entry name" value="AMELOGENIN"/>
    <property type="match status" value="1"/>
</dbReference>
<dbReference type="Gene3D" id="3.40.50.300">
    <property type="entry name" value="P-loop containing nucleotide triphosphate hydrolases"/>
    <property type="match status" value="1"/>
</dbReference>
<gene>
    <name evidence="5" type="ORF">LTR78_009697</name>
</gene>
<organism evidence="5 6">
    <name type="scientific">Recurvomyces mirabilis</name>
    <dbReference type="NCBI Taxonomy" id="574656"/>
    <lineage>
        <taxon>Eukaryota</taxon>
        <taxon>Fungi</taxon>
        <taxon>Dikarya</taxon>
        <taxon>Ascomycota</taxon>
        <taxon>Pezizomycotina</taxon>
        <taxon>Dothideomycetes</taxon>
        <taxon>Dothideomycetidae</taxon>
        <taxon>Mycosphaerellales</taxon>
        <taxon>Teratosphaeriaceae</taxon>
        <taxon>Recurvomyces</taxon>
    </lineage>
</organism>
<dbReference type="EMBL" id="JAUTXT010000056">
    <property type="protein sequence ID" value="KAK3670456.1"/>
    <property type="molecule type" value="Genomic_DNA"/>
</dbReference>
<dbReference type="SUPFAM" id="SSF52540">
    <property type="entry name" value="P-loop containing nucleoside triphosphate hydrolases"/>
    <property type="match status" value="1"/>
</dbReference>
<evidence type="ECO:0000256" key="1">
    <source>
        <dbReference type="ARBA" id="ARBA00022737"/>
    </source>
</evidence>
<dbReference type="Gene3D" id="1.25.40.20">
    <property type="entry name" value="Ankyrin repeat-containing domain"/>
    <property type="match status" value="2"/>
</dbReference>
<feature type="repeat" description="ANK" evidence="2">
    <location>
        <begin position="817"/>
        <end position="849"/>
    </location>
</feature>
<dbReference type="Proteomes" id="UP001274830">
    <property type="component" value="Unassembled WGS sequence"/>
</dbReference>
<dbReference type="InterPro" id="IPR036770">
    <property type="entry name" value="Ankyrin_rpt-contain_sf"/>
</dbReference>
<dbReference type="InterPro" id="IPR007111">
    <property type="entry name" value="NACHT_NTPase"/>
</dbReference>
<dbReference type="SUPFAM" id="SSF48403">
    <property type="entry name" value="Ankyrin repeat"/>
    <property type="match status" value="1"/>
</dbReference>
<dbReference type="AlphaFoldDB" id="A0AAE0TTB9"/>
<evidence type="ECO:0000256" key="2">
    <source>
        <dbReference type="PROSITE-ProRule" id="PRU00023"/>
    </source>
</evidence>
<feature type="compositionally biased region" description="Acidic residues" evidence="3">
    <location>
        <begin position="945"/>
        <end position="954"/>
    </location>
</feature>
<keyword evidence="2" id="KW-0040">ANK repeat</keyword>
<dbReference type="PROSITE" id="PS50837">
    <property type="entry name" value="NACHT"/>
    <property type="match status" value="1"/>
</dbReference>
<dbReference type="PROSITE" id="PS50088">
    <property type="entry name" value="ANK_REPEAT"/>
    <property type="match status" value="5"/>
</dbReference>
<feature type="repeat" description="ANK" evidence="2">
    <location>
        <begin position="917"/>
        <end position="949"/>
    </location>
</feature>
<comment type="caution">
    <text evidence="5">The sequence shown here is derived from an EMBL/GenBank/DDBJ whole genome shotgun (WGS) entry which is preliminary data.</text>
</comment>